<accession>A0ABD1JT01</accession>
<comment type="caution">
    <text evidence="2">The sequence shown here is derived from an EMBL/GenBank/DDBJ whole genome shotgun (WGS) entry which is preliminary data.</text>
</comment>
<evidence type="ECO:0000256" key="1">
    <source>
        <dbReference type="SAM" id="MobiDB-lite"/>
    </source>
</evidence>
<protein>
    <submittedName>
        <fullName evidence="2">Uncharacterized protein</fullName>
    </submittedName>
</protein>
<organism evidence="2 3">
    <name type="scientific">Coilia grayii</name>
    <name type="common">Gray's grenadier anchovy</name>
    <dbReference type="NCBI Taxonomy" id="363190"/>
    <lineage>
        <taxon>Eukaryota</taxon>
        <taxon>Metazoa</taxon>
        <taxon>Chordata</taxon>
        <taxon>Craniata</taxon>
        <taxon>Vertebrata</taxon>
        <taxon>Euteleostomi</taxon>
        <taxon>Actinopterygii</taxon>
        <taxon>Neopterygii</taxon>
        <taxon>Teleostei</taxon>
        <taxon>Clupei</taxon>
        <taxon>Clupeiformes</taxon>
        <taxon>Clupeoidei</taxon>
        <taxon>Engraulidae</taxon>
        <taxon>Coilinae</taxon>
        <taxon>Coilia</taxon>
    </lineage>
</organism>
<dbReference type="EMBL" id="JBHFQA010000012">
    <property type="protein sequence ID" value="KAL2089977.1"/>
    <property type="molecule type" value="Genomic_DNA"/>
</dbReference>
<evidence type="ECO:0000313" key="2">
    <source>
        <dbReference type="EMBL" id="KAL2089977.1"/>
    </source>
</evidence>
<evidence type="ECO:0000313" key="3">
    <source>
        <dbReference type="Proteomes" id="UP001591681"/>
    </source>
</evidence>
<sequence length="334" mass="38126">MKNYINCSFNEKQERHSTLALIECGDACGERNRHGRVPTDIEPWPDCHNCISTIYQPFLKINIDQRKEEARIRTTQSKYLKNPVYIDRWRCNRGSYKSRSDHGQETDNPEGYLQSMSAEQKSDNESATGDNREKVIPQSNVALPLLHKHKTHKPNRFFFLFQNSGDVKRTYKHSLFKLPAKSTSQFCSQTLGHRTMVTGNDAVKDITLSAFKNNVVWCSRFPEGHSGLDKGQPKTSGPGSEKNKAVPACKGKRKGSDGRRFVATSRQLRRPAPSSSTTRRSHSQVSVVCYARLRPSMYCLGHTTLLPRSAPPRTLLNEPRRKIYSTQFKQFLTY</sequence>
<keyword evidence="3" id="KW-1185">Reference proteome</keyword>
<reference evidence="2 3" key="1">
    <citation type="submission" date="2024-09" db="EMBL/GenBank/DDBJ databases">
        <title>A chromosome-level genome assembly of Gray's grenadier anchovy, Coilia grayii.</title>
        <authorList>
            <person name="Fu Z."/>
        </authorList>
    </citation>
    <scope>NUCLEOTIDE SEQUENCE [LARGE SCALE GENOMIC DNA]</scope>
    <source>
        <strain evidence="2">G4</strain>
        <tissue evidence="2">Muscle</tissue>
    </source>
</reference>
<name>A0ABD1JT01_9TELE</name>
<feature type="region of interest" description="Disordered" evidence="1">
    <location>
        <begin position="226"/>
        <end position="281"/>
    </location>
</feature>
<proteinExistence type="predicted"/>
<dbReference type="AlphaFoldDB" id="A0ABD1JT01"/>
<dbReference type="Proteomes" id="UP001591681">
    <property type="component" value="Unassembled WGS sequence"/>
</dbReference>
<gene>
    <name evidence="2" type="ORF">ACEWY4_014665</name>
</gene>